<comment type="function">
    <text evidence="8">Arginine methyltransferase involved in the assembly or stability of mitochondrial NADH:ubiquinone oxidoreductase complex (complex I). Acts by mediating symmetric dimethylation of 'Arg-118' of NDUFS2 after it assembles into the complex I, stabilizing the early intermediate complex.</text>
</comment>
<comment type="subcellular location">
    <subcellularLocation>
        <location evidence="1 9">Mitochondrion</location>
    </subcellularLocation>
</comment>
<proteinExistence type="inferred from homology"/>
<name>A0A8M1KGD4_CLUHA</name>
<dbReference type="AlphaFoldDB" id="A0A8M1KGD4"/>
<evidence type="ECO:0000256" key="3">
    <source>
        <dbReference type="ARBA" id="ARBA00022603"/>
    </source>
</evidence>
<dbReference type="CTD" id="55471"/>
<dbReference type="FunFam" id="3.40.50.12710:FF:000001">
    <property type="entry name" value="Protein arginine methyltransferase NDUFAF7"/>
    <property type="match status" value="1"/>
</dbReference>
<gene>
    <name evidence="11" type="primary">ndufaf7</name>
</gene>
<evidence type="ECO:0000256" key="1">
    <source>
        <dbReference type="ARBA" id="ARBA00004173"/>
    </source>
</evidence>
<dbReference type="KEGG" id="char:122132200"/>
<evidence type="ECO:0000256" key="8">
    <source>
        <dbReference type="ARBA" id="ARBA00054758"/>
    </source>
</evidence>
<dbReference type="InterPro" id="IPR003788">
    <property type="entry name" value="NDUFAF7"/>
</dbReference>
<dbReference type="PANTHER" id="PTHR12049">
    <property type="entry name" value="PROTEIN ARGININE METHYLTRANSFERASE NDUFAF7, MITOCHONDRIAL"/>
    <property type="match status" value="1"/>
</dbReference>
<evidence type="ECO:0000256" key="4">
    <source>
        <dbReference type="ARBA" id="ARBA00022679"/>
    </source>
</evidence>
<protein>
    <recommendedName>
        <fullName evidence="9">Protein arginine methyltransferase NDUFAF7</fullName>
        <ecNumber evidence="9">2.1.1.320</ecNumber>
    </recommendedName>
</protein>
<comment type="similarity">
    <text evidence="2 9">Belongs to the NDUFAF7 family.</text>
</comment>
<keyword evidence="4 9" id="KW-0808">Transferase</keyword>
<keyword evidence="5" id="KW-0809">Transit peptide</keyword>
<sequence>MSVCTRVCGLHSVRILRSPSVAPRLFGKKSSVEGGWIFQLNGICSYSTSQEQAPRHSMLRHLTSKIKATGPISVAEYMREVLTNPVMGYYVKNDMLGADGDFITSPEISQIFGELMGIWCVSEWMAAGKPKVLQLVEFGPGRGSLASDILRVFTQLGTVLAGAAISVHLVEVSPKLSQVQAQCLTGDQSQVSASEDEPAYRTGTTTTGLPISWYRRINDVPKGFSIFLAHEFFDALPVHKFQKTEKGWREVMVDIEPDAVDKLRFVLLPSPSLASVALMQVDEKRQHVEVCPEGGIVIQQLTNRIVEHGGAALIADYGHDGTKTDTLRGFRGHKLHDVLTDPGAADLTADVDFSYLRRIAGDMVACRGPVSQRDFLKNMGIDTRLQVLLRSCADASTRTQLIRGYEMLVNPQKMGERFQFLALLNHRRLATPEEEEGGGMKRTRGVAPLPVAGFSELGLK</sequence>
<evidence type="ECO:0000256" key="5">
    <source>
        <dbReference type="ARBA" id="ARBA00022946"/>
    </source>
</evidence>
<evidence type="ECO:0000256" key="9">
    <source>
        <dbReference type="RuleBase" id="RU364114"/>
    </source>
</evidence>
<evidence type="ECO:0000313" key="10">
    <source>
        <dbReference type="Proteomes" id="UP000515152"/>
    </source>
</evidence>
<evidence type="ECO:0000256" key="6">
    <source>
        <dbReference type="ARBA" id="ARBA00023128"/>
    </source>
</evidence>
<dbReference type="RefSeq" id="XP_042562957.1">
    <property type="nucleotide sequence ID" value="XM_042707023.1"/>
</dbReference>
<keyword evidence="6 9" id="KW-0496">Mitochondrion</keyword>
<dbReference type="GO" id="GO:0032981">
    <property type="term" value="P:mitochondrial respiratory chain complex I assembly"/>
    <property type="evidence" value="ECO:0007669"/>
    <property type="project" value="TreeGrafter"/>
</dbReference>
<keyword evidence="10" id="KW-1185">Reference proteome</keyword>
<reference evidence="11" key="1">
    <citation type="submission" date="2025-08" db="UniProtKB">
        <authorList>
            <consortium name="RefSeq"/>
        </authorList>
    </citation>
    <scope>IDENTIFICATION</scope>
</reference>
<dbReference type="Proteomes" id="UP000515152">
    <property type="component" value="Unplaced"/>
</dbReference>
<accession>A0A8M1KGD4</accession>
<evidence type="ECO:0000256" key="2">
    <source>
        <dbReference type="ARBA" id="ARBA00005891"/>
    </source>
</evidence>
<dbReference type="OrthoDB" id="438553at2759"/>
<dbReference type="PANTHER" id="PTHR12049:SF7">
    <property type="entry name" value="PROTEIN ARGININE METHYLTRANSFERASE NDUFAF7, MITOCHONDRIAL"/>
    <property type="match status" value="1"/>
</dbReference>
<dbReference type="Pfam" id="PF02636">
    <property type="entry name" value="Methyltransf_28"/>
    <property type="match status" value="1"/>
</dbReference>
<dbReference type="GO" id="GO:0035243">
    <property type="term" value="F:protein-arginine omega-N symmetric methyltransferase activity"/>
    <property type="evidence" value="ECO:0007669"/>
    <property type="project" value="UniProtKB-EC"/>
</dbReference>
<comment type="catalytic activity">
    <reaction evidence="7 9">
        <text>L-arginyl-[protein] + 2 S-adenosyl-L-methionine = N(omega),N(omega)'-dimethyl-L-arginyl-[protein] + 2 S-adenosyl-L-homocysteine + 2 H(+)</text>
        <dbReference type="Rhea" id="RHEA:48108"/>
        <dbReference type="Rhea" id="RHEA-COMP:10532"/>
        <dbReference type="Rhea" id="RHEA-COMP:11992"/>
        <dbReference type="ChEBI" id="CHEBI:15378"/>
        <dbReference type="ChEBI" id="CHEBI:29965"/>
        <dbReference type="ChEBI" id="CHEBI:57856"/>
        <dbReference type="ChEBI" id="CHEBI:59789"/>
        <dbReference type="ChEBI" id="CHEBI:88221"/>
        <dbReference type="EC" id="2.1.1.320"/>
    </reaction>
</comment>
<evidence type="ECO:0000313" key="11">
    <source>
        <dbReference type="RefSeq" id="XP_042562957.1"/>
    </source>
</evidence>
<dbReference type="GO" id="GO:0032259">
    <property type="term" value="P:methylation"/>
    <property type="evidence" value="ECO:0007669"/>
    <property type="project" value="UniProtKB-KW"/>
</dbReference>
<organism evidence="10 11">
    <name type="scientific">Clupea harengus</name>
    <name type="common">Atlantic herring</name>
    <dbReference type="NCBI Taxonomy" id="7950"/>
    <lineage>
        <taxon>Eukaryota</taxon>
        <taxon>Metazoa</taxon>
        <taxon>Chordata</taxon>
        <taxon>Craniata</taxon>
        <taxon>Vertebrata</taxon>
        <taxon>Euteleostomi</taxon>
        <taxon>Actinopterygii</taxon>
        <taxon>Neopterygii</taxon>
        <taxon>Teleostei</taxon>
        <taxon>Clupei</taxon>
        <taxon>Clupeiformes</taxon>
        <taxon>Clupeoidei</taxon>
        <taxon>Clupeidae</taxon>
        <taxon>Clupea</taxon>
    </lineage>
</organism>
<keyword evidence="3 9" id="KW-0489">Methyltransferase</keyword>
<evidence type="ECO:0000256" key="7">
    <source>
        <dbReference type="ARBA" id="ARBA00048612"/>
    </source>
</evidence>
<dbReference type="GO" id="GO:0005739">
    <property type="term" value="C:mitochondrion"/>
    <property type="evidence" value="ECO:0007669"/>
    <property type="project" value="UniProtKB-SubCell"/>
</dbReference>
<dbReference type="GeneID" id="122132200"/>
<dbReference type="EC" id="2.1.1.320" evidence="9"/>